<dbReference type="Proteomes" id="UP000253868">
    <property type="component" value="Chromosome"/>
</dbReference>
<dbReference type="Pfam" id="PF07690">
    <property type="entry name" value="MFS_1"/>
    <property type="match status" value="2"/>
</dbReference>
<evidence type="ECO:0000256" key="8">
    <source>
        <dbReference type="SAM" id="Phobius"/>
    </source>
</evidence>
<dbReference type="EMBL" id="CP031194">
    <property type="protein sequence ID" value="AXG80958.1"/>
    <property type="molecule type" value="Genomic_DNA"/>
</dbReference>
<keyword evidence="2" id="KW-0813">Transport</keyword>
<dbReference type="GO" id="GO:0046677">
    <property type="term" value="P:response to antibiotic"/>
    <property type="evidence" value="ECO:0007669"/>
    <property type="project" value="UniProtKB-KW"/>
</dbReference>
<dbReference type="InterPro" id="IPR004638">
    <property type="entry name" value="EmrB-like"/>
</dbReference>
<dbReference type="PRINTS" id="PR01036">
    <property type="entry name" value="TCRTETB"/>
</dbReference>
<feature type="transmembrane region" description="Helical" evidence="8">
    <location>
        <begin position="84"/>
        <end position="104"/>
    </location>
</feature>
<dbReference type="NCBIfam" id="TIGR00711">
    <property type="entry name" value="efflux_EmrB"/>
    <property type="match status" value="1"/>
</dbReference>
<keyword evidence="5 8" id="KW-1133">Transmembrane helix</keyword>
<keyword evidence="7" id="KW-0046">Antibiotic resistance</keyword>
<dbReference type="PANTHER" id="PTHR42718">
    <property type="entry name" value="MAJOR FACILITATOR SUPERFAMILY MULTIDRUG TRANSPORTER MFSC"/>
    <property type="match status" value="1"/>
</dbReference>
<proteinExistence type="predicted"/>
<feature type="transmembrane region" description="Helical" evidence="8">
    <location>
        <begin position="206"/>
        <end position="225"/>
    </location>
</feature>
<feature type="domain" description="Major facilitator superfamily (MFS) profile" evidence="9">
    <location>
        <begin position="19"/>
        <end position="475"/>
    </location>
</feature>
<dbReference type="Gene3D" id="1.20.1720.10">
    <property type="entry name" value="Multidrug resistance protein D"/>
    <property type="match status" value="1"/>
</dbReference>
<dbReference type="PANTHER" id="PTHR42718:SF39">
    <property type="entry name" value="ACTINORHODIN TRANSPORTER-RELATED"/>
    <property type="match status" value="1"/>
</dbReference>
<feature type="transmembrane region" description="Helical" evidence="8">
    <location>
        <begin position="57"/>
        <end position="77"/>
    </location>
</feature>
<gene>
    <name evidence="10" type="ORF">DVK44_28505</name>
</gene>
<dbReference type="KEGG" id="spad:DVK44_28505"/>
<dbReference type="InterPro" id="IPR011701">
    <property type="entry name" value="MFS"/>
</dbReference>
<dbReference type="InterPro" id="IPR036259">
    <property type="entry name" value="MFS_trans_sf"/>
</dbReference>
<feature type="transmembrane region" description="Helical" evidence="8">
    <location>
        <begin position="375"/>
        <end position="398"/>
    </location>
</feature>
<evidence type="ECO:0000256" key="1">
    <source>
        <dbReference type="ARBA" id="ARBA00004651"/>
    </source>
</evidence>
<feature type="transmembrane region" description="Helical" evidence="8">
    <location>
        <begin position="18"/>
        <end position="37"/>
    </location>
</feature>
<dbReference type="PROSITE" id="PS50850">
    <property type="entry name" value="MFS"/>
    <property type="match status" value="1"/>
</dbReference>
<keyword evidence="11" id="KW-1185">Reference proteome</keyword>
<comment type="subcellular location">
    <subcellularLocation>
        <location evidence="1">Cell membrane</location>
        <topology evidence="1">Multi-pass membrane protein</topology>
    </subcellularLocation>
</comment>
<accession>A0A345HW84</accession>
<dbReference type="Gene3D" id="1.20.1250.20">
    <property type="entry name" value="MFS general substrate transporter like domains"/>
    <property type="match status" value="1"/>
</dbReference>
<evidence type="ECO:0000256" key="2">
    <source>
        <dbReference type="ARBA" id="ARBA00022448"/>
    </source>
</evidence>
<evidence type="ECO:0000256" key="7">
    <source>
        <dbReference type="ARBA" id="ARBA00023251"/>
    </source>
</evidence>
<dbReference type="SUPFAM" id="SSF103473">
    <property type="entry name" value="MFS general substrate transporter"/>
    <property type="match status" value="1"/>
</dbReference>
<evidence type="ECO:0000256" key="5">
    <source>
        <dbReference type="ARBA" id="ARBA00022989"/>
    </source>
</evidence>
<dbReference type="GO" id="GO:0022857">
    <property type="term" value="F:transmembrane transporter activity"/>
    <property type="evidence" value="ECO:0007669"/>
    <property type="project" value="InterPro"/>
</dbReference>
<evidence type="ECO:0000259" key="9">
    <source>
        <dbReference type="PROSITE" id="PS50850"/>
    </source>
</evidence>
<evidence type="ECO:0000256" key="4">
    <source>
        <dbReference type="ARBA" id="ARBA00022692"/>
    </source>
</evidence>
<feature type="transmembrane region" description="Helical" evidence="8">
    <location>
        <begin position="173"/>
        <end position="194"/>
    </location>
</feature>
<feature type="transmembrane region" description="Helical" evidence="8">
    <location>
        <begin position="448"/>
        <end position="470"/>
    </location>
</feature>
<keyword evidence="4 8" id="KW-0812">Transmembrane</keyword>
<dbReference type="InterPro" id="IPR020846">
    <property type="entry name" value="MFS_dom"/>
</dbReference>
<evidence type="ECO:0000313" key="11">
    <source>
        <dbReference type="Proteomes" id="UP000253868"/>
    </source>
</evidence>
<feature type="transmembrane region" description="Helical" evidence="8">
    <location>
        <begin position="419"/>
        <end position="436"/>
    </location>
</feature>
<feature type="transmembrane region" description="Helical" evidence="8">
    <location>
        <begin position="344"/>
        <end position="363"/>
    </location>
</feature>
<sequence length="492" mass="51044">MSGVSPHGPDSAPKFRSLAMLVLIFANFMDLIDATAVNVALPSIQRHLHTDASHLEWIVGGYTLAFAVVLITGGRLGDIFGRRTLFLTGVAGFTAASLAAALAGNGDILVAARIVQGGFAALMVPQVMASVQALYKPRERAGVFGVIGAVAGLAAVLGPLLGGWLVSADLFGWSWRSIFAINIPIGIALTLAALKWVPNTRSARPLRLDIPGLVLITTGLVLLVYPLVEGRALGWPGWIWLMLATSPVVLGVFAFHQRRRQARDGSPLVPMSLFKSRGFTAGSLAQFFFSASLAGFFMILALYLQSGLHFSAIGSGLVLLPFSLGAFIGSGAAVPLAARAGKPMVITGGILLAGAMLWSRHIIDVRGAGLSGWDLLWPMAVAGLGLGLQVVPLVDLAVATVDVRDAGAASGVYNTFQQSGSALGVALTGVVFFHTAGTHFDPGAFKTALLAGSMVAVIGFALSGLLGILLPPSGKVRHGIPDGETPALQPVR</sequence>
<evidence type="ECO:0000256" key="3">
    <source>
        <dbReference type="ARBA" id="ARBA00022475"/>
    </source>
</evidence>
<dbReference type="AlphaFoldDB" id="A0A345HW84"/>
<feature type="transmembrane region" description="Helical" evidence="8">
    <location>
        <begin position="278"/>
        <end position="304"/>
    </location>
</feature>
<feature type="transmembrane region" description="Helical" evidence="8">
    <location>
        <begin position="237"/>
        <end position="257"/>
    </location>
</feature>
<name>A0A345HW84_9ACTN</name>
<organism evidence="10 11">
    <name type="scientific">Streptomyces paludis</name>
    <dbReference type="NCBI Taxonomy" id="2282738"/>
    <lineage>
        <taxon>Bacteria</taxon>
        <taxon>Bacillati</taxon>
        <taxon>Actinomycetota</taxon>
        <taxon>Actinomycetes</taxon>
        <taxon>Kitasatosporales</taxon>
        <taxon>Streptomycetaceae</taxon>
        <taxon>Streptomyces</taxon>
    </lineage>
</organism>
<dbReference type="GO" id="GO:0005886">
    <property type="term" value="C:plasma membrane"/>
    <property type="evidence" value="ECO:0007669"/>
    <property type="project" value="UniProtKB-SubCell"/>
</dbReference>
<dbReference type="CDD" id="cd17321">
    <property type="entry name" value="MFS_MMR_MDR_like"/>
    <property type="match status" value="1"/>
</dbReference>
<keyword evidence="3" id="KW-1003">Cell membrane</keyword>
<feature type="transmembrane region" description="Helical" evidence="8">
    <location>
        <begin position="141"/>
        <end position="161"/>
    </location>
</feature>
<dbReference type="OrthoDB" id="783189at2"/>
<feature type="transmembrane region" description="Helical" evidence="8">
    <location>
        <begin position="310"/>
        <end position="337"/>
    </location>
</feature>
<protein>
    <submittedName>
        <fullName evidence="10">MFS transporter</fullName>
    </submittedName>
</protein>
<evidence type="ECO:0000313" key="10">
    <source>
        <dbReference type="EMBL" id="AXG80958.1"/>
    </source>
</evidence>
<keyword evidence="6 8" id="KW-0472">Membrane</keyword>
<evidence type="ECO:0000256" key="6">
    <source>
        <dbReference type="ARBA" id="ARBA00023136"/>
    </source>
</evidence>
<dbReference type="RefSeq" id="WP_114663287.1">
    <property type="nucleotide sequence ID" value="NZ_CP031194.1"/>
</dbReference>
<reference evidence="11" key="1">
    <citation type="submission" date="2018-07" db="EMBL/GenBank/DDBJ databases">
        <authorList>
            <person name="Zhao J."/>
        </authorList>
    </citation>
    <scope>NUCLEOTIDE SEQUENCE [LARGE SCALE GENOMIC DNA]</scope>
    <source>
        <strain evidence="11">GSSD-12</strain>
    </source>
</reference>